<dbReference type="EMBL" id="JAIQCJ010001745">
    <property type="protein sequence ID" value="KAJ8787693.1"/>
    <property type="molecule type" value="Genomic_DNA"/>
</dbReference>
<dbReference type="AlphaFoldDB" id="A0AB34H8N6"/>
<dbReference type="Proteomes" id="UP001159641">
    <property type="component" value="Unassembled WGS sequence"/>
</dbReference>
<comment type="caution">
    <text evidence="1">The sequence shown here is derived from an EMBL/GenBank/DDBJ whole genome shotgun (WGS) entry which is preliminary data.</text>
</comment>
<organism evidence="1 2">
    <name type="scientific">Eschrichtius robustus</name>
    <name type="common">California gray whale</name>
    <name type="synonym">Eschrichtius gibbosus</name>
    <dbReference type="NCBI Taxonomy" id="9764"/>
    <lineage>
        <taxon>Eukaryota</taxon>
        <taxon>Metazoa</taxon>
        <taxon>Chordata</taxon>
        <taxon>Craniata</taxon>
        <taxon>Vertebrata</taxon>
        <taxon>Euteleostomi</taxon>
        <taxon>Mammalia</taxon>
        <taxon>Eutheria</taxon>
        <taxon>Laurasiatheria</taxon>
        <taxon>Artiodactyla</taxon>
        <taxon>Whippomorpha</taxon>
        <taxon>Cetacea</taxon>
        <taxon>Mysticeti</taxon>
        <taxon>Eschrichtiidae</taxon>
        <taxon>Eschrichtius</taxon>
    </lineage>
</organism>
<evidence type="ECO:0000313" key="2">
    <source>
        <dbReference type="Proteomes" id="UP001159641"/>
    </source>
</evidence>
<accession>A0AB34H8N6</accession>
<gene>
    <name evidence="1" type="ORF">J1605_022724</name>
</gene>
<evidence type="ECO:0000313" key="1">
    <source>
        <dbReference type="EMBL" id="KAJ8787693.1"/>
    </source>
</evidence>
<protein>
    <submittedName>
        <fullName evidence="1">Uncharacterized protein</fullName>
    </submittedName>
</protein>
<sequence length="131" mass="14164">MASPRPQQALRGGLGSASALNRLRGRPVEADRAGSAGRRRAVGRLDFLMMGILTGVRGPNPSKVLQQLLVLQPEQQLNVYKALKTHLIEKGILQPTLKHAWVLGTYLLVPVEPTGHSPGKKRDLPGNPVPD</sequence>
<name>A0AB34H8N6_ESCRO</name>
<proteinExistence type="predicted"/>
<reference evidence="1 2" key="1">
    <citation type="submission" date="2022-11" db="EMBL/GenBank/DDBJ databases">
        <title>Whole genome sequence of Eschrichtius robustus ER-17-0199.</title>
        <authorList>
            <person name="Bruniche-Olsen A."/>
            <person name="Black A.N."/>
            <person name="Fields C.J."/>
            <person name="Walden K."/>
            <person name="Dewoody J.A."/>
        </authorList>
    </citation>
    <scope>NUCLEOTIDE SEQUENCE [LARGE SCALE GENOMIC DNA]</scope>
    <source>
        <strain evidence="1">ER-17-0199</strain>
        <tissue evidence="1">Blubber</tissue>
    </source>
</reference>
<keyword evidence="2" id="KW-1185">Reference proteome</keyword>